<reference evidence="3" key="1">
    <citation type="journal article" date="2019" name="Int. J. Syst. Evol. Microbiol.">
        <title>The Global Catalogue of Microorganisms (GCM) 10K type strain sequencing project: providing services to taxonomists for standard genome sequencing and annotation.</title>
        <authorList>
            <consortium name="The Broad Institute Genomics Platform"/>
            <consortium name="The Broad Institute Genome Sequencing Center for Infectious Disease"/>
            <person name="Wu L."/>
            <person name="Ma J."/>
        </authorList>
    </citation>
    <scope>NUCLEOTIDE SEQUENCE [LARGE SCALE GENOMIC DNA]</scope>
    <source>
        <strain evidence="3">JCM 18298</strain>
    </source>
</reference>
<gene>
    <name evidence="2" type="ORF">GCM10023318_49870</name>
</gene>
<evidence type="ECO:0000256" key="1">
    <source>
        <dbReference type="SAM" id="Phobius"/>
    </source>
</evidence>
<keyword evidence="3" id="KW-1185">Reference proteome</keyword>
<keyword evidence="1" id="KW-0812">Transmembrane</keyword>
<accession>A0ABP9KU42</accession>
<keyword evidence="1" id="KW-0472">Membrane</keyword>
<evidence type="ECO:0000313" key="3">
    <source>
        <dbReference type="Proteomes" id="UP001500603"/>
    </source>
</evidence>
<proteinExistence type="predicted"/>
<dbReference type="Proteomes" id="UP001500603">
    <property type="component" value="Unassembled WGS sequence"/>
</dbReference>
<organism evidence="2 3">
    <name type="scientific">Nocardia callitridis</name>
    <dbReference type="NCBI Taxonomy" id="648753"/>
    <lineage>
        <taxon>Bacteria</taxon>
        <taxon>Bacillati</taxon>
        <taxon>Actinomycetota</taxon>
        <taxon>Actinomycetes</taxon>
        <taxon>Mycobacteriales</taxon>
        <taxon>Nocardiaceae</taxon>
        <taxon>Nocardia</taxon>
    </lineage>
</organism>
<sequence>MAAAAQFYAECHHGLDVTAGAGERDRYFQRCSILFLGAVFWSGVGGRGVLVVVWLDGVVRGGECFLAVFFGGWRRVVRGPESRC</sequence>
<dbReference type="EMBL" id="BAABJM010000006">
    <property type="protein sequence ID" value="GAA5064202.1"/>
    <property type="molecule type" value="Genomic_DNA"/>
</dbReference>
<keyword evidence="1" id="KW-1133">Transmembrane helix</keyword>
<name>A0ABP9KU42_9NOCA</name>
<comment type="caution">
    <text evidence="2">The sequence shown here is derived from an EMBL/GenBank/DDBJ whole genome shotgun (WGS) entry which is preliminary data.</text>
</comment>
<protein>
    <submittedName>
        <fullName evidence="2">Uncharacterized protein</fullName>
    </submittedName>
</protein>
<evidence type="ECO:0000313" key="2">
    <source>
        <dbReference type="EMBL" id="GAA5064202.1"/>
    </source>
</evidence>
<feature type="transmembrane region" description="Helical" evidence="1">
    <location>
        <begin position="33"/>
        <end position="55"/>
    </location>
</feature>